<sequence length="117" mass="13502">MWYALYQIQLKMSGLNYEKMSMQTVVLFWLYNRFELMASLQAPSSPSRTHPSVTSHLLALDLHQLKIVSTPLCKSRHRSPRRQGRFLSHCGEHSCVHSVRFHDGNIESAAPKVVHKE</sequence>
<dbReference type="AlphaFoldDB" id="A0AAN4YWW6"/>
<evidence type="ECO:0000313" key="1">
    <source>
        <dbReference type="EMBL" id="GMR30487.1"/>
    </source>
</evidence>
<proteinExistence type="predicted"/>
<comment type="caution">
    <text evidence="1">The sequence shown here is derived from an EMBL/GenBank/DDBJ whole genome shotgun (WGS) entry which is preliminary data.</text>
</comment>
<keyword evidence="2" id="KW-1185">Reference proteome</keyword>
<reference evidence="2" key="1">
    <citation type="submission" date="2022-10" db="EMBL/GenBank/DDBJ databases">
        <title>Genome assembly of Pristionchus species.</title>
        <authorList>
            <person name="Yoshida K."/>
            <person name="Sommer R.J."/>
        </authorList>
    </citation>
    <scope>NUCLEOTIDE SEQUENCE [LARGE SCALE GENOMIC DNA]</scope>
    <source>
        <strain evidence="2">RS5460</strain>
    </source>
</reference>
<organism evidence="1 2">
    <name type="scientific">Pristionchus mayeri</name>
    <dbReference type="NCBI Taxonomy" id="1317129"/>
    <lineage>
        <taxon>Eukaryota</taxon>
        <taxon>Metazoa</taxon>
        <taxon>Ecdysozoa</taxon>
        <taxon>Nematoda</taxon>
        <taxon>Chromadorea</taxon>
        <taxon>Rhabditida</taxon>
        <taxon>Rhabditina</taxon>
        <taxon>Diplogasteromorpha</taxon>
        <taxon>Diplogasteroidea</taxon>
        <taxon>Neodiplogasteridae</taxon>
        <taxon>Pristionchus</taxon>
    </lineage>
</organism>
<dbReference type="Proteomes" id="UP001328107">
    <property type="component" value="Unassembled WGS sequence"/>
</dbReference>
<name>A0AAN4YWW6_9BILA</name>
<evidence type="ECO:0000313" key="2">
    <source>
        <dbReference type="Proteomes" id="UP001328107"/>
    </source>
</evidence>
<dbReference type="EMBL" id="BTRK01000001">
    <property type="protein sequence ID" value="GMR30487.1"/>
    <property type="molecule type" value="Genomic_DNA"/>
</dbReference>
<gene>
    <name evidence="1" type="ORF">PMAYCL1PPCAC_00683</name>
</gene>
<protein>
    <submittedName>
        <fullName evidence="1">Uncharacterized protein</fullName>
    </submittedName>
</protein>
<accession>A0AAN4YWW6</accession>